<dbReference type="EMBL" id="ML119060">
    <property type="protein sequence ID" value="ROT36158.1"/>
    <property type="molecule type" value="Genomic_DNA"/>
</dbReference>
<dbReference type="GeneID" id="39579197"/>
<keyword evidence="5" id="KW-1185">Reference proteome</keyword>
<evidence type="ECO:0000313" key="5">
    <source>
        <dbReference type="Proteomes" id="UP000272025"/>
    </source>
</evidence>
<dbReference type="PANTHER" id="PTHR46188">
    <property type="entry name" value="BOLA-LIKE PROTEIN 3"/>
    <property type="match status" value="1"/>
</dbReference>
<evidence type="ECO:0000256" key="1">
    <source>
        <dbReference type="ARBA" id="ARBA00005578"/>
    </source>
</evidence>
<dbReference type="Proteomes" id="UP000272025">
    <property type="component" value="Unassembled WGS sequence"/>
</dbReference>
<dbReference type="RefSeq" id="XP_028463964.1">
    <property type="nucleotide sequence ID" value="XM_028610719.1"/>
</dbReference>
<dbReference type="AlphaFoldDB" id="A0A3N2PNR5"/>
<sequence length="179" mass="19138">MICRVCQRALAGHRTPIATPNALLRPSSRALSTATAPSRTLPSIAASTSVPSALPRNLARLDRLSTIRQYSQSATESSSSSASQSPSPSSSSPAPPTVEKPDHLDSAESWIWDKLAAEFAPVELDVRDVSGGCGSMYAIDIASPRFAGLTMLKQQRMVNAVLGDRVKEWHGLQLRTRVA</sequence>
<dbReference type="PANTHER" id="PTHR46188:SF1">
    <property type="entry name" value="BOLA-LIKE PROTEIN 3"/>
    <property type="match status" value="1"/>
</dbReference>
<comment type="similarity">
    <text evidence="1 2">Belongs to the BolA/IbaG family.</text>
</comment>
<protein>
    <submittedName>
        <fullName evidence="4">Bola-like protein</fullName>
    </submittedName>
</protein>
<evidence type="ECO:0000313" key="4">
    <source>
        <dbReference type="EMBL" id="ROT36158.1"/>
    </source>
</evidence>
<evidence type="ECO:0000256" key="3">
    <source>
        <dbReference type="SAM" id="MobiDB-lite"/>
    </source>
</evidence>
<dbReference type="InterPro" id="IPR052275">
    <property type="entry name" value="Mt_Fe-S_assembly_factor"/>
</dbReference>
<evidence type="ECO:0000256" key="2">
    <source>
        <dbReference type="RuleBase" id="RU003860"/>
    </source>
</evidence>
<dbReference type="Gene3D" id="3.10.20.90">
    <property type="entry name" value="Phosphatidylinositol 3-kinase Catalytic Subunit, Chain A, domain 1"/>
    <property type="match status" value="1"/>
</dbReference>
<dbReference type="SUPFAM" id="SSF82657">
    <property type="entry name" value="BolA-like"/>
    <property type="match status" value="1"/>
</dbReference>
<reference evidence="4 5" key="1">
    <citation type="journal article" date="2018" name="Mol. Ecol.">
        <title>The obligate alkalophilic soda-lake fungus Sodiomyces alkalinus has shifted to a protein diet.</title>
        <authorList>
            <person name="Grum-Grzhimaylo A.A."/>
            <person name="Falkoski D.L."/>
            <person name="van den Heuvel J."/>
            <person name="Valero-Jimenez C.A."/>
            <person name="Min B."/>
            <person name="Choi I.G."/>
            <person name="Lipzen A."/>
            <person name="Daum C.G."/>
            <person name="Aanen D.K."/>
            <person name="Tsang A."/>
            <person name="Henrissat B."/>
            <person name="Bilanenko E.N."/>
            <person name="de Vries R.P."/>
            <person name="van Kan J.A.L."/>
            <person name="Grigoriev I.V."/>
            <person name="Debets A.J.M."/>
        </authorList>
    </citation>
    <scope>NUCLEOTIDE SEQUENCE [LARGE SCALE GENOMIC DNA]</scope>
    <source>
        <strain evidence="4 5">F11</strain>
    </source>
</reference>
<dbReference type="GO" id="GO:0005759">
    <property type="term" value="C:mitochondrial matrix"/>
    <property type="evidence" value="ECO:0007669"/>
    <property type="project" value="TreeGrafter"/>
</dbReference>
<dbReference type="OrthoDB" id="203381at2759"/>
<feature type="region of interest" description="Disordered" evidence="3">
    <location>
        <begin position="69"/>
        <end position="103"/>
    </location>
</feature>
<proteinExistence type="inferred from homology"/>
<dbReference type="InterPro" id="IPR002634">
    <property type="entry name" value="BolA"/>
</dbReference>
<dbReference type="STRING" id="1314773.A0A3N2PNR5"/>
<name>A0A3N2PNR5_SODAK</name>
<dbReference type="InterPro" id="IPR036065">
    <property type="entry name" value="BolA-like_sf"/>
</dbReference>
<gene>
    <name evidence="4" type="ORF">SODALDRAFT_328528</name>
</gene>
<dbReference type="Pfam" id="PF01722">
    <property type="entry name" value="BolA"/>
    <property type="match status" value="1"/>
</dbReference>
<accession>A0A3N2PNR5</accession>
<organism evidence="4 5">
    <name type="scientific">Sodiomyces alkalinus (strain CBS 110278 / VKM F-3762 / F11)</name>
    <name type="common">Alkaliphilic filamentous fungus</name>
    <dbReference type="NCBI Taxonomy" id="1314773"/>
    <lineage>
        <taxon>Eukaryota</taxon>
        <taxon>Fungi</taxon>
        <taxon>Dikarya</taxon>
        <taxon>Ascomycota</taxon>
        <taxon>Pezizomycotina</taxon>
        <taxon>Sordariomycetes</taxon>
        <taxon>Hypocreomycetidae</taxon>
        <taxon>Glomerellales</taxon>
        <taxon>Plectosphaerellaceae</taxon>
        <taxon>Sodiomyces</taxon>
    </lineage>
</organism>
<feature type="compositionally biased region" description="Low complexity" evidence="3">
    <location>
        <begin position="71"/>
        <end position="92"/>
    </location>
</feature>